<dbReference type="Proteomes" id="UP001165343">
    <property type="component" value="Unassembled WGS sequence"/>
</dbReference>
<evidence type="ECO:0000313" key="4">
    <source>
        <dbReference type="Proteomes" id="UP001165343"/>
    </source>
</evidence>
<dbReference type="Pfam" id="PF06938">
    <property type="entry name" value="DUF1285_N"/>
    <property type="match status" value="1"/>
</dbReference>
<dbReference type="EMBL" id="JAMGBC010000001">
    <property type="protein sequence ID" value="MCL6677783.1"/>
    <property type="molecule type" value="Genomic_DNA"/>
</dbReference>
<dbReference type="Pfam" id="PF21028">
    <property type="entry name" value="DUF1285_C"/>
    <property type="match status" value="1"/>
</dbReference>
<dbReference type="Gene3D" id="3.10.540.10">
    <property type="entry name" value="duf1285 like domain"/>
    <property type="match status" value="1"/>
</dbReference>
<dbReference type="Gene3D" id="2.30.270.10">
    <property type="entry name" value="duf1285 protein"/>
    <property type="match status" value="1"/>
</dbReference>
<proteinExistence type="predicted"/>
<dbReference type="InterPro" id="IPR023361">
    <property type="entry name" value="DUF1285_beta_roll_sf"/>
</dbReference>
<comment type="caution">
    <text evidence="3">The sequence shown here is derived from an EMBL/GenBank/DDBJ whole genome shotgun (WGS) entry which is preliminary data.</text>
</comment>
<dbReference type="RefSeq" id="WP_249866774.1">
    <property type="nucleotide sequence ID" value="NZ_JAMGBC010000001.1"/>
</dbReference>
<sequence>MPETRPPIELNGVSLAELQRLIDERRLPPVDKWDPPLCGHSGMRIARDGTWFHDGSPIGRPAMVRLFSTILRRERDGTHVLVTPVEKLGIDVESTAFRAVEMHCEGHGRERRIALKLNSGDAVIVGPKHRLSVVEAGRGPSPRVDVRHGLEAELSRTLYYELAEIALAEGEDPPGVWSDGCFFPLEPK</sequence>
<organism evidence="3 4">
    <name type="scientific">Sphingomonas anseongensis</name>
    <dbReference type="NCBI Taxonomy" id="2908207"/>
    <lineage>
        <taxon>Bacteria</taxon>
        <taxon>Pseudomonadati</taxon>
        <taxon>Pseudomonadota</taxon>
        <taxon>Alphaproteobacteria</taxon>
        <taxon>Sphingomonadales</taxon>
        <taxon>Sphingomonadaceae</taxon>
        <taxon>Sphingomonas</taxon>
    </lineage>
</organism>
<keyword evidence="4" id="KW-1185">Reference proteome</keyword>
<feature type="domain" description="DUF1285" evidence="2">
    <location>
        <begin position="96"/>
        <end position="185"/>
    </location>
</feature>
<evidence type="ECO:0000259" key="1">
    <source>
        <dbReference type="Pfam" id="PF06938"/>
    </source>
</evidence>
<name>A0ABT0RBZ3_9SPHN</name>
<protein>
    <submittedName>
        <fullName evidence="3">DUF1285 domain-containing protein</fullName>
    </submittedName>
</protein>
<dbReference type="InterPro" id="IPR010707">
    <property type="entry name" value="DUF1285"/>
</dbReference>
<dbReference type="InterPro" id="IPR048342">
    <property type="entry name" value="DUF1285_C"/>
</dbReference>
<dbReference type="InterPro" id="IPR048341">
    <property type="entry name" value="DUF1285_N"/>
</dbReference>
<reference evidence="3" key="1">
    <citation type="submission" date="2022-05" db="EMBL/GenBank/DDBJ databases">
        <authorList>
            <person name="Jo J.-H."/>
            <person name="Im W.-T."/>
        </authorList>
    </citation>
    <scope>NUCLEOTIDE SEQUENCE</scope>
    <source>
        <strain evidence="3">RG327</strain>
    </source>
</reference>
<evidence type="ECO:0000313" key="3">
    <source>
        <dbReference type="EMBL" id="MCL6677783.1"/>
    </source>
</evidence>
<accession>A0ABT0RBZ3</accession>
<gene>
    <name evidence="3" type="ORF">LZ519_00395</name>
</gene>
<feature type="domain" description="DUF1285" evidence="1">
    <location>
        <begin position="28"/>
        <end position="93"/>
    </location>
</feature>
<dbReference type="PIRSF" id="PIRSF029557">
    <property type="entry name" value="UCP029557"/>
    <property type="match status" value="1"/>
</dbReference>
<evidence type="ECO:0000259" key="2">
    <source>
        <dbReference type="Pfam" id="PF21028"/>
    </source>
</evidence>